<comment type="similarity">
    <text evidence="2">Belongs to the class-II pyridoxal-phosphate-dependent aminotransferase family.</text>
</comment>
<evidence type="ECO:0000259" key="6">
    <source>
        <dbReference type="Pfam" id="PF09029"/>
    </source>
</evidence>
<comment type="cofactor">
    <cofactor evidence="1">
        <name>pyridoxal 5'-phosphate</name>
        <dbReference type="ChEBI" id="CHEBI:597326"/>
    </cofactor>
</comment>
<keyword evidence="4" id="KW-0012">Acyltransferase</keyword>
<evidence type="ECO:0000256" key="4">
    <source>
        <dbReference type="ARBA" id="ARBA00023315"/>
    </source>
</evidence>
<dbReference type="AlphaFoldDB" id="A0A6Q2YFK4"/>
<accession>A0A6Q2YFK4</accession>
<evidence type="ECO:0000259" key="5">
    <source>
        <dbReference type="Pfam" id="PF00155"/>
    </source>
</evidence>
<dbReference type="Pfam" id="PF09029">
    <property type="entry name" value="Preseq_ALAS"/>
    <property type="match status" value="1"/>
</dbReference>
<dbReference type="SUPFAM" id="SSF53383">
    <property type="entry name" value="PLP-dependent transferases"/>
    <property type="match status" value="1"/>
</dbReference>
<dbReference type="InterPro" id="IPR050087">
    <property type="entry name" value="AON_synthase_class-II"/>
</dbReference>
<evidence type="ECO:0000256" key="2">
    <source>
        <dbReference type="ARBA" id="ARBA00008392"/>
    </source>
</evidence>
<evidence type="ECO:0000256" key="1">
    <source>
        <dbReference type="ARBA" id="ARBA00001933"/>
    </source>
</evidence>
<dbReference type="InterPro" id="IPR004839">
    <property type="entry name" value="Aminotransferase_I/II_large"/>
</dbReference>
<feature type="domain" description="Aminotransferase class I/classII large" evidence="5">
    <location>
        <begin position="401"/>
        <end position="485"/>
    </location>
</feature>
<feature type="domain" description="5-aminolevulinate synthase presequence" evidence="6">
    <location>
        <begin position="30"/>
        <end position="125"/>
    </location>
</feature>
<dbReference type="Proteomes" id="UP000265140">
    <property type="component" value="Chromosome 12"/>
</dbReference>
<evidence type="ECO:0000256" key="3">
    <source>
        <dbReference type="ARBA" id="ARBA00022679"/>
    </source>
</evidence>
<gene>
    <name evidence="7" type="primary">ALAS1</name>
</gene>
<protein>
    <recommendedName>
        <fullName evidence="9">5'-aminolevulinate synthase 1</fullName>
    </recommendedName>
</protein>
<sequence length="517" mass="57225">MFRKVFSFCTPKPCISSFGFPRVTGLKMDSVIHRCPFLTVVPQAFMQLARKSSLVGYARRCSVMMEMGLPLAKLERRVLLSPVHAMPSVDQPEDSECHFLADERVCKNPSVLKEACIDLSEAVQDKSPVHSEKSESQVDPTVVGPIIVNRVHPASLKQHVTKVFHSLGDNQPNAAANFHYDQFFEVKIDSYRVFKTVNRCAASFPMAVDYTDSLVAKRDVSVWCSNNYLGMSRHPRVSQAIMLADPLETLEKHGAGAGGTRNISGTNKFHVDLENEQAELHGKDVSLLFTSCFVANDSTLFPLAKMIGAKKFIFCHNEVSHLRELLRKSDPATPKIVAFETVHSMSGVFATPTNKSQEHSVTLLISLFIYPVLFSGKAFGCVGGYIAGTNARVDTILKGEEGCVLRRKHQRNVRLLRQMLMDSGLPVVQCPSHIIPVLVSDAAKNTEVGDVMKSRYNIYVQAINYPTVAQGGEVLRIAPTPHPTPHTPDDAVLGRVPFVKWLGCPLCVQQLQFDTSF</sequence>
<dbReference type="GO" id="GO:0006783">
    <property type="term" value="P:heme biosynthetic process"/>
    <property type="evidence" value="ECO:0007669"/>
    <property type="project" value="TreeGrafter"/>
</dbReference>
<keyword evidence="8" id="KW-1185">Reference proteome</keyword>
<dbReference type="GO" id="GO:0048821">
    <property type="term" value="P:erythrocyte development"/>
    <property type="evidence" value="ECO:0007669"/>
    <property type="project" value="TreeGrafter"/>
</dbReference>
<dbReference type="InterPro" id="IPR015422">
    <property type="entry name" value="PyrdxlP-dep_Trfase_small"/>
</dbReference>
<dbReference type="Gene3D" id="3.40.640.10">
    <property type="entry name" value="Type I PLP-dependent aspartate aminotransferase-like (Major domain)"/>
    <property type="match status" value="2"/>
</dbReference>
<dbReference type="GeneTree" id="ENSGT00940000156030"/>
<proteinExistence type="inferred from homology"/>
<evidence type="ECO:0000313" key="8">
    <source>
        <dbReference type="Proteomes" id="UP000265140"/>
    </source>
</evidence>
<dbReference type="GO" id="GO:0003870">
    <property type="term" value="F:5-aminolevulinate synthase activity"/>
    <property type="evidence" value="ECO:0007669"/>
    <property type="project" value="InterPro"/>
</dbReference>
<dbReference type="GO" id="GO:0005759">
    <property type="term" value="C:mitochondrial matrix"/>
    <property type="evidence" value="ECO:0007669"/>
    <property type="project" value="InterPro"/>
</dbReference>
<dbReference type="GO" id="GO:0030170">
    <property type="term" value="F:pyridoxal phosphate binding"/>
    <property type="evidence" value="ECO:0007669"/>
    <property type="project" value="InterPro"/>
</dbReference>
<evidence type="ECO:0008006" key="9">
    <source>
        <dbReference type="Google" id="ProtNLM"/>
    </source>
</evidence>
<keyword evidence="3" id="KW-0808">Transferase</keyword>
<feature type="domain" description="Aminotransferase class I/classII large" evidence="5">
    <location>
        <begin position="219"/>
        <end position="306"/>
    </location>
</feature>
<dbReference type="PANTHER" id="PTHR13693:SF50">
    <property type="entry name" value="5-AMINOLEVULINATE SYNTHASE, NON-SPECIFIC, MITOCHONDRIAL"/>
    <property type="match status" value="1"/>
</dbReference>
<organism evidence="7 8">
    <name type="scientific">Esox lucius</name>
    <name type="common">Northern pike</name>
    <dbReference type="NCBI Taxonomy" id="8010"/>
    <lineage>
        <taxon>Eukaryota</taxon>
        <taxon>Metazoa</taxon>
        <taxon>Chordata</taxon>
        <taxon>Craniata</taxon>
        <taxon>Vertebrata</taxon>
        <taxon>Euteleostomi</taxon>
        <taxon>Actinopterygii</taxon>
        <taxon>Neopterygii</taxon>
        <taxon>Teleostei</taxon>
        <taxon>Protacanthopterygii</taxon>
        <taxon>Esociformes</taxon>
        <taxon>Esocidae</taxon>
        <taxon>Esox</taxon>
    </lineage>
</organism>
<dbReference type="PANTHER" id="PTHR13693">
    <property type="entry name" value="CLASS II AMINOTRANSFERASE/8-AMINO-7-OXONONANOATE SYNTHASE"/>
    <property type="match status" value="1"/>
</dbReference>
<dbReference type="GO" id="GO:0042541">
    <property type="term" value="P:hemoglobin biosynthetic process"/>
    <property type="evidence" value="ECO:0007669"/>
    <property type="project" value="TreeGrafter"/>
</dbReference>
<dbReference type="Gene3D" id="3.90.1150.10">
    <property type="entry name" value="Aspartate Aminotransferase, domain 1"/>
    <property type="match status" value="2"/>
</dbReference>
<dbReference type="Ensembl" id="ENSELUT00000078583.2">
    <property type="protein sequence ID" value="ENSELUP00000064247.2"/>
    <property type="gene ID" value="ENSELUG00000027063.2"/>
</dbReference>
<dbReference type="InterPro" id="IPR015421">
    <property type="entry name" value="PyrdxlP-dep_Trfase_major"/>
</dbReference>
<evidence type="ECO:0000313" key="7">
    <source>
        <dbReference type="Ensembl" id="ENSELUP00000064247.2"/>
    </source>
</evidence>
<dbReference type="Pfam" id="PF00155">
    <property type="entry name" value="Aminotran_1_2"/>
    <property type="match status" value="2"/>
</dbReference>
<dbReference type="InterPro" id="IPR015424">
    <property type="entry name" value="PyrdxlP-dep_Trfase"/>
</dbReference>
<dbReference type="Bgee" id="ENSELUG00000027063">
    <property type="expression patterns" value="Expressed in testis and 7 other cell types or tissues"/>
</dbReference>
<reference evidence="7" key="4">
    <citation type="submission" date="2025-09" db="UniProtKB">
        <authorList>
            <consortium name="Ensembl"/>
        </authorList>
    </citation>
    <scope>IDENTIFICATION</scope>
</reference>
<reference evidence="7" key="3">
    <citation type="submission" date="2025-08" db="UniProtKB">
        <authorList>
            <consortium name="Ensembl"/>
        </authorList>
    </citation>
    <scope>IDENTIFICATION</scope>
</reference>
<reference evidence="7" key="2">
    <citation type="submission" date="2020-02" db="EMBL/GenBank/DDBJ databases">
        <title>Esox lucius (northern pike) genome, fEsoLuc1, primary haplotype.</title>
        <authorList>
            <person name="Myers G."/>
            <person name="Karagic N."/>
            <person name="Meyer A."/>
            <person name="Pippel M."/>
            <person name="Reichard M."/>
            <person name="Winkler S."/>
            <person name="Tracey A."/>
            <person name="Sims Y."/>
            <person name="Howe K."/>
            <person name="Rhie A."/>
            <person name="Formenti G."/>
            <person name="Durbin R."/>
            <person name="Fedrigo O."/>
            <person name="Jarvis E.D."/>
        </authorList>
    </citation>
    <scope>NUCLEOTIDE SEQUENCE [LARGE SCALE GENOMIC DNA]</scope>
</reference>
<reference evidence="8" key="1">
    <citation type="journal article" date="2014" name="PLoS ONE">
        <title>The genome and linkage map of the northern pike (Esox lucius): conserved synteny revealed between the salmonid sister group and the Neoteleostei.</title>
        <authorList>
            <person name="Rondeau E.B."/>
            <person name="Minkley D.R."/>
            <person name="Leong J.S."/>
            <person name="Messmer A.M."/>
            <person name="Jantzen J.R."/>
            <person name="von Schalburg K.R."/>
            <person name="Lemon C."/>
            <person name="Bird N.H."/>
            <person name="Koop B.F."/>
        </authorList>
    </citation>
    <scope>NUCLEOTIDE SEQUENCE</scope>
</reference>
<dbReference type="InterPro" id="IPR015118">
    <property type="entry name" value="5aminolev_synth_preseq"/>
</dbReference>
<name>A0A6Q2YFK4_ESOLU</name>